<dbReference type="GO" id="GO:0008408">
    <property type="term" value="F:3'-5' exonuclease activity"/>
    <property type="evidence" value="ECO:0007669"/>
    <property type="project" value="TreeGrafter"/>
</dbReference>
<dbReference type="InterPro" id="IPR036397">
    <property type="entry name" value="RNaseH_sf"/>
</dbReference>
<reference evidence="5 6" key="1">
    <citation type="journal article" date="2015" name="Nature">
        <title>rRNA introns, odd ribosomes, and small enigmatic genomes across a large radiation of phyla.</title>
        <authorList>
            <person name="Brown C.T."/>
            <person name="Hug L.A."/>
            <person name="Thomas B.C."/>
            <person name="Sharon I."/>
            <person name="Castelle C.J."/>
            <person name="Singh A."/>
            <person name="Wilkins M.J."/>
            <person name="Williams K.H."/>
            <person name="Banfield J.F."/>
        </authorList>
    </citation>
    <scope>NUCLEOTIDE SEQUENCE [LARGE SCALE GENOMIC DNA]</scope>
</reference>
<dbReference type="SUPFAM" id="SSF53098">
    <property type="entry name" value="Ribonuclease H-like"/>
    <property type="match status" value="1"/>
</dbReference>
<keyword evidence="1" id="KW-0540">Nuclease</keyword>
<keyword evidence="2" id="KW-0378">Hydrolase</keyword>
<dbReference type="EMBL" id="LBQE01000012">
    <property type="protein sequence ID" value="KKP72209.1"/>
    <property type="molecule type" value="Genomic_DNA"/>
</dbReference>
<protein>
    <submittedName>
        <fullName evidence="5">Polymerase III epsilon subunit protein</fullName>
    </submittedName>
</protein>
<dbReference type="AlphaFoldDB" id="A0A0G0BRX4"/>
<organism evidence="5 6">
    <name type="scientific">Candidatus Nomurabacteria bacterium GW2011_GWB1_35_20</name>
    <dbReference type="NCBI Taxonomy" id="1618740"/>
    <lineage>
        <taxon>Bacteria</taxon>
        <taxon>Candidatus Nomuraibacteriota</taxon>
    </lineage>
</organism>
<dbReference type="Gene3D" id="3.30.420.10">
    <property type="entry name" value="Ribonuclease H-like superfamily/Ribonuclease H"/>
    <property type="match status" value="1"/>
</dbReference>
<dbReference type="Pfam" id="PF00929">
    <property type="entry name" value="RNase_T"/>
    <property type="match status" value="1"/>
</dbReference>
<dbReference type="GO" id="GO:0003676">
    <property type="term" value="F:nucleic acid binding"/>
    <property type="evidence" value="ECO:0007669"/>
    <property type="project" value="InterPro"/>
</dbReference>
<keyword evidence="3" id="KW-0269">Exonuclease</keyword>
<comment type="caution">
    <text evidence="5">The sequence shown here is derived from an EMBL/GenBank/DDBJ whole genome shotgun (WGS) entry which is preliminary data.</text>
</comment>
<evidence type="ECO:0000256" key="2">
    <source>
        <dbReference type="ARBA" id="ARBA00022801"/>
    </source>
</evidence>
<feature type="domain" description="Exonuclease" evidence="4">
    <location>
        <begin position="5"/>
        <end position="175"/>
    </location>
</feature>
<evidence type="ECO:0000313" key="5">
    <source>
        <dbReference type="EMBL" id="KKP72209.1"/>
    </source>
</evidence>
<dbReference type="CDD" id="cd06127">
    <property type="entry name" value="DEDDh"/>
    <property type="match status" value="1"/>
</dbReference>
<dbReference type="SMART" id="SM00479">
    <property type="entry name" value="EXOIII"/>
    <property type="match status" value="1"/>
</dbReference>
<dbReference type="PANTHER" id="PTHR30231">
    <property type="entry name" value="DNA POLYMERASE III SUBUNIT EPSILON"/>
    <property type="match status" value="1"/>
</dbReference>
<evidence type="ECO:0000256" key="3">
    <source>
        <dbReference type="ARBA" id="ARBA00022839"/>
    </source>
</evidence>
<dbReference type="Proteomes" id="UP000034923">
    <property type="component" value="Unassembled WGS sequence"/>
</dbReference>
<dbReference type="InterPro" id="IPR012337">
    <property type="entry name" value="RNaseH-like_sf"/>
</dbReference>
<name>A0A0G0BRX4_9BACT</name>
<evidence type="ECO:0000313" key="6">
    <source>
        <dbReference type="Proteomes" id="UP000034923"/>
    </source>
</evidence>
<accession>A0A0G0BRX4</accession>
<proteinExistence type="predicted"/>
<dbReference type="InterPro" id="IPR013520">
    <property type="entry name" value="Ribonucl_H"/>
</dbReference>
<evidence type="ECO:0000259" key="4">
    <source>
        <dbReference type="SMART" id="SM00479"/>
    </source>
</evidence>
<sequence length="175" mass="20203">MRKHNLAFIDIESTGLNVMKHEIIEIGCVITTPKLKIIEKFELKIRPEHIEDADPVALKIIHYDSLNLVSAYTLENAIKILSKKVKDCIMIGQNVSFDSGFLEHAFAKTKLKNSMHYHKLDTISIAWAKLHKKKSITHFSLREMCKYFGIENKNPHNALSDAYATYELYKKLMKL</sequence>
<gene>
    <name evidence="5" type="ORF">UR70_C0012G0020</name>
</gene>
<dbReference type="PANTHER" id="PTHR30231:SF4">
    <property type="entry name" value="PROTEIN NEN2"/>
    <property type="match status" value="1"/>
</dbReference>
<evidence type="ECO:0000256" key="1">
    <source>
        <dbReference type="ARBA" id="ARBA00022722"/>
    </source>
</evidence>